<proteinExistence type="predicted"/>
<feature type="compositionally biased region" description="Low complexity" evidence="5">
    <location>
        <begin position="185"/>
        <end position="211"/>
    </location>
</feature>
<organism evidence="8 9">
    <name type="scientific">Polyplosphaeria fusca</name>
    <dbReference type="NCBI Taxonomy" id="682080"/>
    <lineage>
        <taxon>Eukaryota</taxon>
        <taxon>Fungi</taxon>
        <taxon>Dikarya</taxon>
        <taxon>Ascomycota</taxon>
        <taxon>Pezizomycotina</taxon>
        <taxon>Dothideomycetes</taxon>
        <taxon>Pleosporomycetidae</taxon>
        <taxon>Pleosporales</taxon>
        <taxon>Tetraplosphaeriaceae</taxon>
        <taxon>Polyplosphaeria</taxon>
    </lineage>
</organism>
<dbReference type="PANTHER" id="PTHR15549:SF26">
    <property type="entry name" value="AXIAL BUDDING PATTERN PROTEIN 2-RELATED"/>
    <property type="match status" value="1"/>
</dbReference>
<protein>
    <recommendedName>
        <fullName evidence="10">Carcinoembryonic antigen-related cell adhesion molecule 1</fullName>
    </recommendedName>
</protein>
<feature type="region of interest" description="Disordered" evidence="5">
    <location>
        <begin position="185"/>
        <end position="216"/>
    </location>
</feature>
<feature type="chain" id="PRO_5040409254" description="Carcinoembryonic antigen-related cell adhesion molecule 1" evidence="7">
    <location>
        <begin position="20"/>
        <end position="315"/>
    </location>
</feature>
<name>A0A9P4QLL1_9PLEO</name>
<dbReference type="EMBL" id="ML996274">
    <property type="protein sequence ID" value="KAF2728585.1"/>
    <property type="molecule type" value="Genomic_DNA"/>
</dbReference>
<keyword evidence="2 6" id="KW-0812">Transmembrane</keyword>
<accession>A0A9P4QLL1</accession>
<evidence type="ECO:0000256" key="4">
    <source>
        <dbReference type="ARBA" id="ARBA00023136"/>
    </source>
</evidence>
<evidence type="ECO:0000313" key="9">
    <source>
        <dbReference type="Proteomes" id="UP000799444"/>
    </source>
</evidence>
<sequence>MSYALPFAILQLLASAAVATRIPAIHVPQETPFVPGYFRNEALIPQPTSPPQVLRRLVPRDRATCGWMIADGSANTCGDSQYCTTSASGEFGVWNCCNPDSCYLQDSCSYSVECSGDSPYCVTSFMSNDGTTYSRFMCGSTSSIVFMAYSSEDTPQYTSSILSVSEASAESVSAASASAASQSAADASRSAEAESQTASPGGTSTSSPTNSSDKDDGLGAGAIAGIVVGAVGGIALIAGLAFIAYRMKKKNAGSRPAEMSGVPQQHMENYAKPYQYQHVHAQNGPPQNYYDASPQPPSELPSSPQHPQELPAAHQ</sequence>
<dbReference type="AlphaFoldDB" id="A0A9P4QLL1"/>
<gene>
    <name evidence="8" type="ORF">EJ04DRAFT_581245</name>
</gene>
<comment type="caution">
    <text evidence="8">The sequence shown here is derived from an EMBL/GenBank/DDBJ whole genome shotgun (WGS) entry which is preliminary data.</text>
</comment>
<keyword evidence="9" id="KW-1185">Reference proteome</keyword>
<dbReference type="Proteomes" id="UP000799444">
    <property type="component" value="Unassembled WGS sequence"/>
</dbReference>
<keyword evidence="7" id="KW-0732">Signal</keyword>
<dbReference type="OrthoDB" id="3796124at2759"/>
<evidence type="ECO:0000256" key="3">
    <source>
        <dbReference type="ARBA" id="ARBA00022989"/>
    </source>
</evidence>
<evidence type="ECO:0000313" key="8">
    <source>
        <dbReference type="EMBL" id="KAF2728585.1"/>
    </source>
</evidence>
<dbReference type="GO" id="GO:0071944">
    <property type="term" value="C:cell periphery"/>
    <property type="evidence" value="ECO:0007669"/>
    <property type="project" value="UniProtKB-ARBA"/>
</dbReference>
<evidence type="ECO:0000256" key="5">
    <source>
        <dbReference type="SAM" id="MobiDB-lite"/>
    </source>
</evidence>
<feature type="transmembrane region" description="Helical" evidence="6">
    <location>
        <begin position="218"/>
        <end position="245"/>
    </location>
</feature>
<feature type="region of interest" description="Disordered" evidence="5">
    <location>
        <begin position="270"/>
        <end position="315"/>
    </location>
</feature>
<keyword evidence="4 6" id="KW-0472">Membrane</keyword>
<evidence type="ECO:0008006" key="10">
    <source>
        <dbReference type="Google" id="ProtNLM"/>
    </source>
</evidence>
<dbReference type="InterPro" id="IPR051694">
    <property type="entry name" value="Immunoregulatory_rcpt-like"/>
</dbReference>
<evidence type="ECO:0000256" key="2">
    <source>
        <dbReference type="ARBA" id="ARBA00022692"/>
    </source>
</evidence>
<feature type="signal peptide" evidence="7">
    <location>
        <begin position="1"/>
        <end position="19"/>
    </location>
</feature>
<dbReference type="PANTHER" id="PTHR15549">
    <property type="entry name" value="PAIRED IMMUNOGLOBULIN-LIKE TYPE 2 RECEPTOR"/>
    <property type="match status" value="1"/>
</dbReference>
<evidence type="ECO:0000256" key="7">
    <source>
        <dbReference type="SAM" id="SignalP"/>
    </source>
</evidence>
<evidence type="ECO:0000256" key="6">
    <source>
        <dbReference type="SAM" id="Phobius"/>
    </source>
</evidence>
<dbReference type="GO" id="GO:0016020">
    <property type="term" value="C:membrane"/>
    <property type="evidence" value="ECO:0007669"/>
    <property type="project" value="UniProtKB-SubCell"/>
</dbReference>
<comment type="subcellular location">
    <subcellularLocation>
        <location evidence="1">Membrane</location>
        <topology evidence="1">Single-pass membrane protein</topology>
    </subcellularLocation>
</comment>
<reference evidence="8" key="1">
    <citation type="journal article" date="2020" name="Stud. Mycol.">
        <title>101 Dothideomycetes genomes: a test case for predicting lifestyles and emergence of pathogens.</title>
        <authorList>
            <person name="Haridas S."/>
            <person name="Albert R."/>
            <person name="Binder M."/>
            <person name="Bloem J."/>
            <person name="Labutti K."/>
            <person name="Salamov A."/>
            <person name="Andreopoulos B."/>
            <person name="Baker S."/>
            <person name="Barry K."/>
            <person name="Bills G."/>
            <person name="Bluhm B."/>
            <person name="Cannon C."/>
            <person name="Castanera R."/>
            <person name="Culley D."/>
            <person name="Daum C."/>
            <person name="Ezra D."/>
            <person name="Gonzalez J."/>
            <person name="Henrissat B."/>
            <person name="Kuo A."/>
            <person name="Liang C."/>
            <person name="Lipzen A."/>
            <person name="Lutzoni F."/>
            <person name="Magnuson J."/>
            <person name="Mondo S."/>
            <person name="Nolan M."/>
            <person name="Ohm R."/>
            <person name="Pangilinan J."/>
            <person name="Park H.-J."/>
            <person name="Ramirez L."/>
            <person name="Alfaro M."/>
            <person name="Sun H."/>
            <person name="Tritt A."/>
            <person name="Yoshinaga Y."/>
            <person name="Zwiers L.-H."/>
            <person name="Turgeon B."/>
            <person name="Goodwin S."/>
            <person name="Spatafora J."/>
            <person name="Crous P."/>
            <person name="Grigoriev I."/>
        </authorList>
    </citation>
    <scope>NUCLEOTIDE SEQUENCE</scope>
    <source>
        <strain evidence="8">CBS 125425</strain>
    </source>
</reference>
<keyword evidence="3 6" id="KW-1133">Transmembrane helix</keyword>
<evidence type="ECO:0000256" key="1">
    <source>
        <dbReference type="ARBA" id="ARBA00004167"/>
    </source>
</evidence>